<evidence type="ECO:0000259" key="5">
    <source>
        <dbReference type="Pfam" id="PF04357"/>
    </source>
</evidence>
<protein>
    <submittedName>
        <fullName evidence="6">Translocation/assembly module TamB</fullName>
    </submittedName>
</protein>
<reference evidence="6 7" key="1">
    <citation type="submission" date="2019-12" db="EMBL/GenBank/DDBJ databases">
        <authorList>
            <person name="Zhang Y.-J."/>
        </authorList>
    </citation>
    <scope>NUCLEOTIDE SEQUENCE [LARGE SCALE GENOMIC DNA]</scope>
    <source>
        <strain evidence="6 7">H18S-6</strain>
    </source>
</reference>
<dbReference type="RefSeq" id="WP_158978918.1">
    <property type="nucleotide sequence ID" value="NZ_WSFO01000004.1"/>
</dbReference>
<dbReference type="InterPro" id="IPR007452">
    <property type="entry name" value="TamB_C"/>
</dbReference>
<evidence type="ECO:0000256" key="2">
    <source>
        <dbReference type="ARBA" id="ARBA00022692"/>
    </source>
</evidence>
<evidence type="ECO:0000256" key="3">
    <source>
        <dbReference type="ARBA" id="ARBA00022989"/>
    </source>
</evidence>
<dbReference type="PANTHER" id="PTHR36985">
    <property type="entry name" value="TRANSLOCATION AND ASSEMBLY MODULE SUBUNIT TAMB"/>
    <property type="match status" value="1"/>
</dbReference>
<proteinExistence type="predicted"/>
<dbReference type="GO" id="GO:0005886">
    <property type="term" value="C:plasma membrane"/>
    <property type="evidence" value="ECO:0007669"/>
    <property type="project" value="InterPro"/>
</dbReference>
<organism evidence="6 7">
    <name type="scientific">Parasedimentitalea maritima</name>
    <dbReference type="NCBI Taxonomy" id="2578117"/>
    <lineage>
        <taxon>Bacteria</taxon>
        <taxon>Pseudomonadati</taxon>
        <taxon>Pseudomonadota</taxon>
        <taxon>Alphaproteobacteria</taxon>
        <taxon>Rhodobacterales</taxon>
        <taxon>Paracoccaceae</taxon>
        <taxon>Parasedimentitalea</taxon>
    </lineage>
</organism>
<evidence type="ECO:0000256" key="4">
    <source>
        <dbReference type="ARBA" id="ARBA00023136"/>
    </source>
</evidence>
<dbReference type="AlphaFoldDB" id="A0A6A4RJ95"/>
<comment type="subcellular location">
    <subcellularLocation>
        <location evidence="1">Membrane</location>
        <topology evidence="1">Single-pass membrane protein</topology>
    </subcellularLocation>
</comment>
<comment type="caution">
    <text evidence="6">The sequence shown here is derived from an EMBL/GenBank/DDBJ whole genome shotgun (WGS) entry which is preliminary data.</text>
</comment>
<dbReference type="GO" id="GO:0009306">
    <property type="term" value="P:protein secretion"/>
    <property type="evidence" value="ECO:0007669"/>
    <property type="project" value="InterPro"/>
</dbReference>
<gene>
    <name evidence="6" type="ORF">GP644_09185</name>
</gene>
<dbReference type="PANTHER" id="PTHR36985:SF1">
    <property type="entry name" value="TRANSLOCATION AND ASSEMBLY MODULE SUBUNIT TAMB"/>
    <property type="match status" value="1"/>
</dbReference>
<name>A0A6A4RJ95_9RHOB</name>
<sequence length="1137" mass="116994">MNRFIAYTLAGTLSATGLPAQAQTTEESGGFLVEFLEDSLSGENRQISVIGLEGALSSSATIEQISISDDEGVWLTIDNAVLDWNRLALIQGRFSVNALTADAIKLVRAPTPTPQDPELPSPEATPFQLPDLPVAVELGEISVGEIALGKDLLGTAASLSLNGALKLADGTLDSDLLITRLDRPGDLLRLDASFVNETSVISLDVTLQESADGLVAAALDLPGRPTVRLSMQGTGPVSDFKANLELDSNGAERLRGQVVLAAQATGDSETPKSIAFSADLGGDIDPLLPPTYRSFFGPGLRANLKGHNDPGGGVTLDNLVLRTQAMQLTGALALAPGGVLETANIKAAITPLEGQAAVLLPFAGGTTTVAGVALTAHKTADADWQVQAVLDRLSHPMLSLTQGELTATGTLDQSQGLAISGDIQADLSGVKPADPALAQALGSRVSFAGNLSAQGDGALRITDMALRGSDYQASGDVQIEGLDSGLKITTDLHAGAADLARFSGLAGQDIGGSVTAGIKGSAAPLTGTFDLDLSVRADQLSSGIPQVDPLIAGSTTLKLRAARGTDGLRIDHFDLSNPAVSAQANGQLNSTTGALTLTARLNDVTPLVPQISGALELNTELTRNGDTLAGKVHLKGPNASRAELNGSIDRNGTADLAFDAVLEELQRFLPELAGQLTAQGKASRRDGIWQIDSNVKGPAGIDTTVKGSWDEAKASADLNAKGHLRLDAANLFISPNSVRGLGEFDVTLRGPPVLSSLSGTLRTSGTTLALPAAKQQIEAIAATISINQSRASLQISARPRAGGSIQISGPVALTAPFDGNVQVTLGSVVLTDNLMYDTVLDGALTFSGPLTGNGNLRGHINVGETNINLAAAGGSVTSAPIPPIRHVNESATSRSTRARAGLIDLAKPGSGPDIGLDIMINAPGHVFARGRGLRAELGGQIHVRGSTANLAPSGQIGLIRGSFNLLGRRLELDEGQVTLQGNLVPYLNFKSTASTSEGSATMEISGLIDAPVIKVYSDPARPSEEALALLLFGDNIQDLSPLALARMAGSLVELSGRGGKTEGALRDETGADDADLGLSGLGLGGYVADNVYTDFNVNTAGESELNINLDVTSNITVSGTVESDGDTGLGLFFKKDY</sequence>
<evidence type="ECO:0000313" key="6">
    <source>
        <dbReference type="EMBL" id="KAE9630563.1"/>
    </source>
</evidence>
<accession>A0A6A4RJ95</accession>
<dbReference type="EMBL" id="WSFO01000004">
    <property type="protein sequence ID" value="KAE9630563.1"/>
    <property type="molecule type" value="Genomic_DNA"/>
</dbReference>
<evidence type="ECO:0000256" key="1">
    <source>
        <dbReference type="ARBA" id="ARBA00004167"/>
    </source>
</evidence>
<keyword evidence="2" id="KW-0812">Transmembrane</keyword>
<evidence type="ECO:0000313" key="7">
    <source>
        <dbReference type="Proteomes" id="UP000441586"/>
    </source>
</evidence>
<keyword evidence="3" id="KW-1133">Transmembrane helix</keyword>
<feature type="domain" description="Translocation and assembly module TamB C-terminal" evidence="5">
    <location>
        <begin position="796"/>
        <end position="1137"/>
    </location>
</feature>
<dbReference type="GO" id="GO:0097347">
    <property type="term" value="C:TAM protein secretion complex"/>
    <property type="evidence" value="ECO:0007669"/>
    <property type="project" value="TreeGrafter"/>
</dbReference>
<keyword evidence="4" id="KW-0472">Membrane</keyword>
<dbReference type="Pfam" id="PF04357">
    <property type="entry name" value="TamB"/>
    <property type="match status" value="1"/>
</dbReference>
<dbReference type="Proteomes" id="UP000441586">
    <property type="component" value="Unassembled WGS sequence"/>
</dbReference>